<evidence type="ECO:0000256" key="4">
    <source>
        <dbReference type="PIRNR" id="PIRNR028729"/>
    </source>
</evidence>
<dbReference type="STRING" id="74649.A0A2P6R8W5"/>
<organism evidence="6 7">
    <name type="scientific">Rosa chinensis</name>
    <name type="common">China rose</name>
    <dbReference type="NCBI Taxonomy" id="74649"/>
    <lineage>
        <taxon>Eukaryota</taxon>
        <taxon>Viridiplantae</taxon>
        <taxon>Streptophyta</taxon>
        <taxon>Embryophyta</taxon>
        <taxon>Tracheophyta</taxon>
        <taxon>Spermatophyta</taxon>
        <taxon>Magnoliopsida</taxon>
        <taxon>eudicotyledons</taxon>
        <taxon>Gunneridae</taxon>
        <taxon>Pentapetalae</taxon>
        <taxon>rosids</taxon>
        <taxon>fabids</taxon>
        <taxon>Rosales</taxon>
        <taxon>Rosaceae</taxon>
        <taxon>Rosoideae</taxon>
        <taxon>Rosoideae incertae sedis</taxon>
        <taxon>Rosa</taxon>
    </lineage>
</organism>
<gene>
    <name evidence="6" type="ORF">RchiOBHm_Chr3g0462321</name>
</gene>
<comment type="pathway">
    <text evidence="1 4">Protein modification; protein ubiquitination.</text>
</comment>
<evidence type="ECO:0000256" key="3">
    <source>
        <dbReference type="ARBA" id="ARBA00022786"/>
    </source>
</evidence>
<dbReference type="InterPro" id="IPR016897">
    <property type="entry name" value="SKP1"/>
</dbReference>
<keyword evidence="7" id="KW-1185">Reference proteome</keyword>
<dbReference type="GO" id="GO:0009867">
    <property type="term" value="P:jasmonic acid mediated signaling pathway"/>
    <property type="evidence" value="ECO:0007669"/>
    <property type="project" value="UniProtKB-ARBA"/>
</dbReference>
<evidence type="ECO:0000256" key="1">
    <source>
        <dbReference type="ARBA" id="ARBA00004906"/>
    </source>
</evidence>
<dbReference type="Pfam" id="PF03931">
    <property type="entry name" value="Skp1_POZ"/>
    <property type="match status" value="1"/>
</dbReference>
<keyword evidence="6" id="KW-0808">Transferase</keyword>
<sequence length="163" mass="18855">MSSKKMITLKSLDGRTLEVEEAVAKKSPMIKKMIEDEDVMEDEVDDEDNDNVVHLRKVTHKVLDKVMEYCKRHVNEDEKVVNEDELKAWDQDFIVKTNKSTLCNLLLAAYYLNIQSLLLLLSKNAVHKTGEDKTMEDMRILLACQQVLLLLEPLPSCFLSWED</sequence>
<dbReference type="InterPro" id="IPR001232">
    <property type="entry name" value="SKP1-like"/>
</dbReference>
<dbReference type="SUPFAM" id="SSF81382">
    <property type="entry name" value="Skp1 dimerisation domain-like"/>
    <property type="match status" value="1"/>
</dbReference>
<dbReference type="UniPathway" id="UPA00143"/>
<dbReference type="EMBL" id="PDCK01000041">
    <property type="protein sequence ID" value="PRQ42870.1"/>
    <property type="molecule type" value="Genomic_DNA"/>
</dbReference>
<dbReference type="SMART" id="SM00512">
    <property type="entry name" value="Skp1"/>
    <property type="match status" value="1"/>
</dbReference>
<keyword evidence="6" id="KW-0418">Kinase</keyword>
<dbReference type="InterPro" id="IPR011333">
    <property type="entry name" value="SKP1/BTB/POZ_sf"/>
</dbReference>
<dbReference type="GO" id="GO:0006511">
    <property type="term" value="P:ubiquitin-dependent protein catabolic process"/>
    <property type="evidence" value="ECO:0007669"/>
    <property type="project" value="InterPro"/>
</dbReference>
<proteinExistence type="inferred from homology"/>
<evidence type="ECO:0000259" key="5">
    <source>
        <dbReference type="Pfam" id="PF03931"/>
    </source>
</evidence>
<protein>
    <recommendedName>
        <fullName evidence="4">SKP1-like protein</fullName>
    </recommendedName>
</protein>
<name>A0A2P6R8W5_ROSCH</name>
<dbReference type="Gene3D" id="3.30.710.10">
    <property type="entry name" value="Potassium Channel Kv1.1, Chain A"/>
    <property type="match status" value="1"/>
</dbReference>
<feature type="domain" description="SKP1 component POZ" evidence="5">
    <location>
        <begin position="5"/>
        <end position="75"/>
    </location>
</feature>
<dbReference type="GO" id="GO:0016567">
    <property type="term" value="P:protein ubiquitination"/>
    <property type="evidence" value="ECO:0007669"/>
    <property type="project" value="UniProtKB-UniRule"/>
</dbReference>
<dbReference type="Gramene" id="PRQ42870">
    <property type="protein sequence ID" value="PRQ42870"/>
    <property type="gene ID" value="RchiOBHm_Chr3g0462321"/>
</dbReference>
<dbReference type="InterPro" id="IPR036296">
    <property type="entry name" value="SKP1-like_dim_sf"/>
</dbReference>
<evidence type="ECO:0000313" key="6">
    <source>
        <dbReference type="EMBL" id="PRQ42870.1"/>
    </source>
</evidence>
<comment type="caution">
    <text evidence="6">The sequence shown here is derived from an EMBL/GenBank/DDBJ whole genome shotgun (WGS) entry which is preliminary data.</text>
</comment>
<dbReference type="AlphaFoldDB" id="A0A2P6R8W5"/>
<dbReference type="PIRSF" id="PIRSF028729">
    <property type="entry name" value="E3_ubiquit_lig_SCF_Skp"/>
    <property type="match status" value="1"/>
</dbReference>
<evidence type="ECO:0000313" key="7">
    <source>
        <dbReference type="Proteomes" id="UP000238479"/>
    </source>
</evidence>
<dbReference type="GO" id="GO:0016301">
    <property type="term" value="F:kinase activity"/>
    <property type="evidence" value="ECO:0007669"/>
    <property type="project" value="UniProtKB-KW"/>
</dbReference>
<dbReference type="Proteomes" id="UP000238479">
    <property type="component" value="Chromosome 3"/>
</dbReference>
<accession>A0A2P6R8W5</accession>
<dbReference type="InterPro" id="IPR016073">
    <property type="entry name" value="Skp1_comp_POZ"/>
</dbReference>
<dbReference type="PANTHER" id="PTHR11165">
    <property type="entry name" value="SKP1"/>
    <property type="match status" value="1"/>
</dbReference>
<comment type="function">
    <text evidence="4">Involved in ubiquitination and subsequent proteasomal degradation of target proteins. Together with CUL1, RBX1 and a F-box protein, it forms a SCF E3 ubiquitin ligase complex. The functional specificity of this complex depends on the type of F-box protein. In the SCF complex, it serves as an adapter that links the F-box protein to CUL1.</text>
</comment>
<comment type="subunit">
    <text evidence="4">Part of a SCF (SKP1-cullin-F-box) protein ligase complex.</text>
</comment>
<keyword evidence="3 4" id="KW-0833">Ubl conjugation pathway</keyword>
<evidence type="ECO:0000256" key="2">
    <source>
        <dbReference type="ARBA" id="ARBA00009993"/>
    </source>
</evidence>
<comment type="similarity">
    <text evidence="2 4">Belongs to the SKP1 family.</text>
</comment>
<reference evidence="6 7" key="1">
    <citation type="journal article" date="2018" name="Nat. Genet.">
        <title>The Rosa genome provides new insights in the design of modern roses.</title>
        <authorList>
            <person name="Bendahmane M."/>
        </authorList>
    </citation>
    <scope>NUCLEOTIDE SEQUENCE [LARGE SCALE GENOMIC DNA]</scope>
    <source>
        <strain evidence="7">cv. Old Blush</strain>
    </source>
</reference>
<dbReference type="SUPFAM" id="SSF54695">
    <property type="entry name" value="POZ domain"/>
    <property type="match status" value="1"/>
</dbReference>